<dbReference type="InterPro" id="IPR008984">
    <property type="entry name" value="SMAD_FHA_dom_sf"/>
</dbReference>
<dbReference type="Gene3D" id="2.60.200.20">
    <property type="match status" value="1"/>
</dbReference>
<dbReference type="AlphaFoldDB" id="A0A2G5F8N4"/>
<dbReference type="EMBL" id="KZ305018">
    <property type="protein sequence ID" value="PIA64300.1"/>
    <property type="molecule type" value="Genomic_DNA"/>
</dbReference>
<feature type="compositionally biased region" description="Basic and acidic residues" evidence="1">
    <location>
        <begin position="251"/>
        <end position="260"/>
    </location>
</feature>
<name>A0A2G5F8N4_AQUCA</name>
<proteinExistence type="predicted"/>
<dbReference type="CDD" id="cd22671">
    <property type="entry name" value="FHA_APTX-like"/>
    <property type="match status" value="1"/>
</dbReference>
<reference evidence="2 3" key="1">
    <citation type="submission" date="2017-09" db="EMBL/GenBank/DDBJ databases">
        <title>WGS assembly of Aquilegia coerulea Goldsmith.</title>
        <authorList>
            <person name="Hodges S."/>
            <person name="Kramer E."/>
            <person name="Nordborg M."/>
            <person name="Tomkins J."/>
            <person name="Borevitz J."/>
            <person name="Derieg N."/>
            <person name="Yan J."/>
            <person name="Mihaltcheva S."/>
            <person name="Hayes R.D."/>
            <person name="Rokhsar D."/>
        </authorList>
    </citation>
    <scope>NUCLEOTIDE SEQUENCE [LARGE SCALE GENOMIC DNA]</scope>
    <source>
        <strain evidence="3">cv. Goldsmith</strain>
    </source>
</reference>
<dbReference type="OrthoDB" id="688570at2759"/>
<dbReference type="InParanoid" id="A0A2G5F8N4"/>
<feature type="region of interest" description="Disordered" evidence="1">
    <location>
        <begin position="193"/>
        <end position="318"/>
    </location>
</feature>
<evidence type="ECO:0000313" key="2">
    <source>
        <dbReference type="EMBL" id="PIA64300.1"/>
    </source>
</evidence>
<feature type="compositionally biased region" description="Basic residues" evidence="1">
    <location>
        <begin position="241"/>
        <end position="250"/>
    </location>
</feature>
<accession>A0A2G5F8N4</accession>
<keyword evidence="3" id="KW-1185">Reference proteome</keyword>
<dbReference type="PANTHER" id="PTHR37733:SF1">
    <property type="entry name" value="SMAD_FHA DOMAIN-CONTAINING PROTEIN"/>
    <property type="match status" value="1"/>
</dbReference>
<organism evidence="2 3">
    <name type="scientific">Aquilegia coerulea</name>
    <name type="common">Rocky mountain columbine</name>
    <dbReference type="NCBI Taxonomy" id="218851"/>
    <lineage>
        <taxon>Eukaryota</taxon>
        <taxon>Viridiplantae</taxon>
        <taxon>Streptophyta</taxon>
        <taxon>Embryophyta</taxon>
        <taxon>Tracheophyta</taxon>
        <taxon>Spermatophyta</taxon>
        <taxon>Magnoliopsida</taxon>
        <taxon>Ranunculales</taxon>
        <taxon>Ranunculaceae</taxon>
        <taxon>Thalictroideae</taxon>
        <taxon>Aquilegia</taxon>
    </lineage>
</organism>
<gene>
    <name evidence="2" type="ORF">AQUCO_00100050v1</name>
</gene>
<evidence type="ECO:0008006" key="4">
    <source>
        <dbReference type="Google" id="ProtNLM"/>
    </source>
</evidence>
<feature type="compositionally biased region" description="Basic residues" evidence="1">
    <location>
        <begin position="206"/>
        <end position="216"/>
    </location>
</feature>
<dbReference type="PANTHER" id="PTHR37733">
    <property type="entry name" value="SMAD/FHA DOMAIN-CONTAINING PROTEIN"/>
    <property type="match status" value="1"/>
</dbReference>
<evidence type="ECO:0000256" key="1">
    <source>
        <dbReference type="SAM" id="MobiDB-lite"/>
    </source>
</evidence>
<evidence type="ECO:0000313" key="3">
    <source>
        <dbReference type="Proteomes" id="UP000230069"/>
    </source>
</evidence>
<feature type="compositionally biased region" description="Basic and acidic residues" evidence="1">
    <location>
        <begin position="193"/>
        <end position="205"/>
    </location>
</feature>
<protein>
    <recommendedName>
        <fullName evidence="4">FHA domain-containing protein</fullName>
    </recommendedName>
</protein>
<dbReference type="Proteomes" id="UP000230069">
    <property type="component" value="Unassembled WGS sequence"/>
</dbReference>
<dbReference type="FunCoup" id="A0A2G5F8N4">
    <property type="interactions" value="659"/>
</dbReference>
<dbReference type="SUPFAM" id="SSF49879">
    <property type="entry name" value="SMAD/FHA domain"/>
    <property type="match status" value="1"/>
</dbReference>
<feature type="compositionally biased region" description="Acidic residues" evidence="1">
    <location>
        <begin position="291"/>
        <end position="318"/>
    </location>
</feature>
<dbReference type="STRING" id="218851.A0A2G5F8N4"/>
<sequence>MEIEDEDGSRISINSDSKTEFGRGLGFNVNDRSVSRRHVVFQLKNQSDSETRVYFEVLGKNPIWVFESNNGDSDTKVFRSSGKGEMRVGDSFCVSAKNPILFKLKKSENDEEKGGFEEVEGRERIVKEEEMAEISESDVEGNEEYEEFEVGSVDVADIDPVKEFGFLLVGHEFDHFPKTRIRGIKDWDWFLEEPRVDETDENTERKRSKYKKGVRRKKDEGDDEEWTGGSEDEKGVISKVGKGKRPRYATRSKDFNKSLEDVGTSNTYEQKKIVGKGNEEDEDTLGGFIVNEEELEEEYTDGEEEEEEEEDFEDEDDA</sequence>